<dbReference type="PANTHER" id="PTHR34069">
    <property type="entry name" value="3-OXOACYL-[ACYL-CARRIER-PROTEIN] SYNTHASE 3"/>
    <property type="match status" value="1"/>
</dbReference>
<protein>
    <submittedName>
        <fullName evidence="7">Ketoacyl-ACP synthase III family protein</fullName>
    </submittedName>
</protein>
<keyword evidence="1" id="KW-0963">Cytoplasm</keyword>
<dbReference type="GO" id="GO:0006633">
    <property type="term" value="P:fatty acid biosynthetic process"/>
    <property type="evidence" value="ECO:0007669"/>
    <property type="project" value="InterPro"/>
</dbReference>
<dbReference type="Proteomes" id="UP001156398">
    <property type="component" value="Unassembled WGS sequence"/>
</dbReference>
<dbReference type="InterPro" id="IPR013751">
    <property type="entry name" value="ACP_syn_III_N"/>
</dbReference>
<sequence length="356" mass="38307">MKASDVLISGLGSFLPDQVPIEWAVERELIDRTAAEEYGITSVTVAGEIPAPEMAVRACRQALERAGQKAESLSLLLYVSVWYQGPHGWCPQYYVQRHTGAGRATAAEIRQGCMGMFSALELAATHLMASDDHEAALVTSGDNFTSPLLERWRFSPHFVMGDAGSAVVLSRREGFARLKSINSVTLPEYEAMHRGPEPLYPPGATLPGKLDFGNSKHRWLEGPDRDPVGPLKLVAAQDELVSRTLDEAGITLDDVSRVAYANGSRERVEDRAMVPLGLPMSLSTWEQGRTVGHIGASDQVVALEQLLLDGSLRQGDHFLMLGVGPGLNIACAVIEITGTPHWSTAARAAASPATAS</sequence>
<evidence type="ECO:0000256" key="3">
    <source>
        <dbReference type="ARBA" id="ARBA00023315"/>
    </source>
</evidence>
<dbReference type="RefSeq" id="WP_271312363.1">
    <property type="nucleotide sequence ID" value="NZ_JAAGKO020000012.1"/>
</dbReference>
<dbReference type="AlphaFoldDB" id="A0AA90H0Y7"/>
<dbReference type="Pfam" id="PF08545">
    <property type="entry name" value="ACP_syn_III"/>
    <property type="match status" value="1"/>
</dbReference>
<comment type="caution">
    <text evidence="7">The sequence shown here is derived from an EMBL/GenBank/DDBJ whole genome shotgun (WGS) entry which is preliminary data.</text>
</comment>
<keyword evidence="2" id="KW-0808">Transferase</keyword>
<dbReference type="PANTHER" id="PTHR34069:SF2">
    <property type="entry name" value="BETA-KETOACYL-[ACYL-CARRIER-PROTEIN] SYNTHASE III"/>
    <property type="match status" value="1"/>
</dbReference>
<dbReference type="GO" id="GO:0044550">
    <property type="term" value="P:secondary metabolite biosynthetic process"/>
    <property type="evidence" value="ECO:0007669"/>
    <property type="project" value="TreeGrafter"/>
</dbReference>
<evidence type="ECO:0000313" key="7">
    <source>
        <dbReference type="EMBL" id="MDI5968530.1"/>
    </source>
</evidence>
<evidence type="ECO:0000259" key="4">
    <source>
        <dbReference type="Pfam" id="PF08541"/>
    </source>
</evidence>
<dbReference type="EMBL" id="JABXJJ020000004">
    <property type="protein sequence ID" value="MDI5968530.1"/>
    <property type="molecule type" value="Genomic_DNA"/>
</dbReference>
<proteinExistence type="predicted"/>
<keyword evidence="3" id="KW-0012">Acyltransferase</keyword>
<feature type="domain" description="Beta-ketoacyl-[acyl-carrier-protein] synthase III C-terminal" evidence="4">
    <location>
        <begin position="245"/>
        <end position="336"/>
    </location>
</feature>
<dbReference type="InterPro" id="IPR016039">
    <property type="entry name" value="Thiolase-like"/>
</dbReference>
<dbReference type="EMBL" id="JAAGKO020000012">
    <property type="protein sequence ID" value="MDI5963291.1"/>
    <property type="molecule type" value="Genomic_DNA"/>
</dbReference>
<name>A0AA90H0Y7_9ACTN</name>
<feature type="domain" description="Beta-ketoacyl-[acyl-carrier-protein] synthase III N-terminal" evidence="5">
    <location>
        <begin position="108"/>
        <end position="173"/>
    </location>
</feature>
<evidence type="ECO:0000256" key="1">
    <source>
        <dbReference type="ARBA" id="ARBA00022490"/>
    </source>
</evidence>
<dbReference type="Gene3D" id="3.40.47.10">
    <property type="match status" value="2"/>
</dbReference>
<dbReference type="InterPro" id="IPR013747">
    <property type="entry name" value="ACP_syn_III_C"/>
</dbReference>
<dbReference type="CDD" id="cd00827">
    <property type="entry name" value="init_cond_enzymes"/>
    <property type="match status" value="1"/>
</dbReference>
<evidence type="ECO:0000256" key="2">
    <source>
        <dbReference type="ARBA" id="ARBA00022679"/>
    </source>
</evidence>
<evidence type="ECO:0000259" key="5">
    <source>
        <dbReference type="Pfam" id="PF08545"/>
    </source>
</evidence>
<keyword evidence="8" id="KW-1185">Reference proteome</keyword>
<reference evidence="7 8" key="1">
    <citation type="submission" date="2023-05" db="EMBL/GenBank/DDBJ databases">
        <title>Streptantibioticus silvisoli sp. nov., acidotolerant actinomycetes 1 from pine litter.</title>
        <authorList>
            <person name="Swiecimska M."/>
            <person name="Golinska P."/>
            <person name="Sangal V."/>
            <person name="Wachnowicz B."/>
            <person name="Goodfellow M."/>
        </authorList>
    </citation>
    <scope>NUCLEOTIDE SEQUENCE</scope>
    <source>
        <strain evidence="7">SL13</strain>
        <strain evidence="6 8">SL54</strain>
    </source>
</reference>
<dbReference type="Pfam" id="PF08541">
    <property type="entry name" value="ACP_syn_III_C"/>
    <property type="match status" value="1"/>
</dbReference>
<dbReference type="GO" id="GO:0004315">
    <property type="term" value="F:3-oxoacyl-[acyl-carrier-protein] synthase activity"/>
    <property type="evidence" value="ECO:0007669"/>
    <property type="project" value="InterPro"/>
</dbReference>
<evidence type="ECO:0000313" key="8">
    <source>
        <dbReference type="Proteomes" id="UP001156398"/>
    </source>
</evidence>
<dbReference type="SUPFAM" id="SSF53901">
    <property type="entry name" value="Thiolase-like"/>
    <property type="match status" value="1"/>
</dbReference>
<evidence type="ECO:0000313" key="6">
    <source>
        <dbReference type="EMBL" id="MDI5963291.1"/>
    </source>
</evidence>
<accession>A0AA90H0Y7</accession>
<organism evidence="7">
    <name type="scientific">Streptantibioticus silvisoli</name>
    <dbReference type="NCBI Taxonomy" id="2705255"/>
    <lineage>
        <taxon>Bacteria</taxon>
        <taxon>Bacillati</taxon>
        <taxon>Actinomycetota</taxon>
        <taxon>Actinomycetes</taxon>
        <taxon>Kitasatosporales</taxon>
        <taxon>Streptomycetaceae</taxon>
        <taxon>Streptantibioticus</taxon>
    </lineage>
</organism>
<gene>
    <name evidence="6" type="ORF">POF43_011325</name>
    <name evidence="7" type="ORF">POF50_004075</name>
</gene>